<organism evidence="1 2">
    <name type="scientific">Candidatus Buchananbacteria bacterium RBG_13_36_9</name>
    <dbReference type="NCBI Taxonomy" id="1797530"/>
    <lineage>
        <taxon>Bacteria</taxon>
        <taxon>Candidatus Buchananiibacteriota</taxon>
    </lineage>
</organism>
<dbReference type="AlphaFoldDB" id="A0A1G1XQY1"/>
<evidence type="ECO:0000313" key="2">
    <source>
        <dbReference type="Proteomes" id="UP000176498"/>
    </source>
</evidence>
<dbReference type="Proteomes" id="UP000176498">
    <property type="component" value="Unassembled WGS sequence"/>
</dbReference>
<evidence type="ECO:0000313" key="1">
    <source>
        <dbReference type="EMBL" id="OGY41757.1"/>
    </source>
</evidence>
<protein>
    <submittedName>
        <fullName evidence="1">Uncharacterized protein</fullName>
    </submittedName>
</protein>
<gene>
    <name evidence="1" type="ORF">A2Y82_02675</name>
</gene>
<comment type="caution">
    <text evidence="1">The sequence shown here is derived from an EMBL/GenBank/DDBJ whole genome shotgun (WGS) entry which is preliminary data.</text>
</comment>
<name>A0A1G1XQY1_9BACT</name>
<sequence>MELKISRIKKPIDIGSSAKITLNTLVDDLAIWIEQSDGKVKKMAILTQDHGGLVVTCLKPLLLIPKSTRKQLLPYPKSFYKKKKKK</sequence>
<dbReference type="EMBL" id="MHHZ01000014">
    <property type="protein sequence ID" value="OGY41757.1"/>
    <property type="molecule type" value="Genomic_DNA"/>
</dbReference>
<reference evidence="1 2" key="1">
    <citation type="journal article" date="2016" name="Nat. Commun.">
        <title>Thousands of microbial genomes shed light on interconnected biogeochemical processes in an aquifer system.</title>
        <authorList>
            <person name="Anantharaman K."/>
            <person name="Brown C.T."/>
            <person name="Hug L.A."/>
            <person name="Sharon I."/>
            <person name="Castelle C.J."/>
            <person name="Probst A.J."/>
            <person name="Thomas B.C."/>
            <person name="Singh A."/>
            <person name="Wilkins M.J."/>
            <person name="Karaoz U."/>
            <person name="Brodie E.L."/>
            <person name="Williams K.H."/>
            <person name="Hubbard S.S."/>
            <person name="Banfield J.F."/>
        </authorList>
    </citation>
    <scope>NUCLEOTIDE SEQUENCE [LARGE SCALE GENOMIC DNA]</scope>
</reference>
<proteinExistence type="predicted"/>
<accession>A0A1G1XQY1</accession>